<evidence type="ECO:0008006" key="5">
    <source>
        <dbReference type="Google" id="ProtNLM"/>
    </source>
</evidence>
<feature type="compositionally biased region" description="Acidic residues" evidence="2">
    <location>
        <begin position="305"/>
        <end position="316"/>
    </location>
</feature>
<evidence type="ECO:0000256" key="1">
    <source>
        <dbReference type="SAM" id="Coils"/>
    </source>
</evidence>
<feature type="compositionally biased region" description="Basic and acidic residues" evidence="2">
    <location>
        <begin position="292"/>
        <end position="304"/>
    </location>
</feature>
<keyword evidence="4" id="KW-1185">Reference proteome</keyword>
<sequence>MNLLQILISLVVILSFLLLILLQARQKFIPDQIRKAFRTAPVNRVLSIQDLSILSFTPRGVQVRFHALVLKSKPPPLLWFLEARAAVSTVSIADATDGEPIGEVRLSNPVEVKGTEDVVVRQELLEVDFVGLEKIKNLMRRVEIGGPKEADRITLRLTINVDSVHVWNYLFLSDLVLSKDMNVGKLRADAAAAQARYAEEEKAAIQAAEAAEAQAKAIIERVSKEEYEAEVEVLTRKYHAKRTEEIPGGIKLKGAIFADDTAGVVPLKEHMENFGTKERDKEGPPPPYPSSDTKEQPPIGRDDGSGEDSEEPEEEDTQPRQPTYIITDPHIPHGPLPS</sequence>
<evidence type="ECO:0000313" key="4">
    <source>
        <dbReference type="Proteomes" id="UP001212841"/>
    </source>
</evidence>
<feature type="coiled-coil region" evidence="1">
    <location>
        <begin position="183"/>
        <end position="244"/>
    </location>
</feature>
<dbReference type="AlphaFoldDB" id="A0AAD5X2V0"/>
<dbReference type="Proteomes" id="UP001212841">
    <property type="component" value="Unassembled WGS sequence"/>
</dbReference>
<name>A0AAD5X2V0_9FUNG</name>
<evidence type="ECO:0000313" key="3">
    <source>
        <dbReference type="EMBL" id="KAJ3048168.1"/>
    </source>
</evidence>
<gene>
    <name evidence="3" type="ORF">HK097_010814</name>
</gene>
<feature type="non-terminal residue" evidence="3">
    <location>
        <position position="338"/>
    </location>
</feature>
<feature type="compositionally biased region" description="Basic and acidic residues" evidence="2">
    <location>
        <begin position="272"/>
        <end position="283"/>
    </location>
</feature>
<protein>
    <recommendedName>
        <fullName evidence="5">Band 7 domain-containing protein</fullName>
    </recommendedName>
</protein>
<feature type="region of interest" description="Disordered" evidence="2">
    <location>
        <begin position="272"/>
        <end position="338"/>
    </location>
</feature>
<evidence type="ECO:0000256" key="2">
    <source>
        <dbReference type="SAM" id="MobiDB-lite"/>
    </source>
</evidence>
<organism evidence="3 4">
    <name type="scientific">Rhizophlyctis rosea</name>
    <dbReference type="NCBI Taxonomy" id="64517"/>
    <lineage>
        <taxon>Eukaryota</taxon>
        <taxon>Fungi</taxon>
        <taxon>Fungi incertae sedis</taxon>
        <taxon>Chytridiomycota</taxon>
        <taxon>Chytridiomycota incertae sedis</taxon>
        <taxon>Chytridiomycetes</taxon>
        <taxon>Rhizophlyctidales</taxon>
        <taxon>Rhizophlyctidaceae</taxon>
        <taxon>Rhizophlyctis</taxon>
    </lineage>
</organism>
<accession>A0AAD5X2V0</accession>
<keyword evidence="1" id="KW-0175">Coiled coil</keyword>
<dbReference type="EMBL" id="JADGJD010000835">
    <property type="protein sequence ID" value="KAJ3048168.1"/>
    <property type="molecule type" value="Genomic_DNA"/>
</dbReference>
<reference evidence="3" key="1">
    <citation type="submission" date="2020-05" db="EMBL/GenBank/DDBJ databases">
        <title>Phylogenomic resolution of chytrid fungi.</title>
        <authorList>
            <person name="Stajich J.E."/>
            <person name="Amses K."/>
            <person name="Simmons R."/>
            <person name="Seto K."/>
            <person name="Myers J."/>
            <person name="Bonds A."/>
            <person name="Quandt C.A."/>
            <person name="Barry K."/>
            <person name="Liu P."/>
            <person name="Grigoriev I."/>
            <person name="Longcore J.E."/>
            <person name="James T.Y."/>
        </authorList>
    </citation>
    <scope>NUCLEOTIDE SEQUENCE</scope>
    <source>
        <strain evidence="3">JEL0318</strain>
    </source>
</reference>
<comment type="caution">
    <text evidence="3">The sequence shown here is derived from an EMBL/GenBank/DDBJ whole genome shotgun (WGS) entry which is preliminary data.</text>
</comment>
<proteinExistence type="predicted"/>